<protein>
    <submittedName>
        <fullName evidence="3">Lytic transglycosylase domain-containing protein</fullName>
    </submittedName>
</protein>
<accession>A0A2Z4FM11</accession>
<dbReference type="GO" id="GO:0000270">
    <property type="term" value="P:peptidoglycan metabolic process"/>
    <property type="evidence" value="ECO:0007669"/>
    <property type="project" value="InterPro"/>
</dbReference>
<sequence length="245" mass="27031">MIDAQKMGKQRQTRPKRRYFIAALMVLITTFALPSAAFAALYRYEAPDGTTLITTEKKGAGYKLLEVLSGPSPKASKPRPAAKPTSKRSNASTSQKSSAPKAAFKSSGSTRRGEHGFNDIIAEASEAYDVPYAFIKAVIRIESAFRPDAVSPVGAMGLMQLMPRTAASLNVTDAYDPRQNIYGGAKFLRILIDRYDGDINLILAAYNAGDVAVKRYGGIPYPQTRDYVASVYYWYKIYEKEQESR</sequence>
<evidence type="ECO:0000313" key="3">
    <source>
        <dbReference type="EMBL" id="AWV90001.1"/>
    </source>
</evidence>
<dbReference type="KEGG" id="bsed:DN745_11890"/>
<comment type="similarity">
    <text evidence="1">Belongs to the transglycosylase Slt family.</text>
</comment>
<dbReference type="RefSeq" id="WP_111335125.1">
    <property type="nucleotide sequence ID" value="NZ_CP030032.1"/>
</dbReference>
<dbReference type="Pfam" id="PF01464">
    <property type="entry name" value="SLT"/>
    <property type="match status" value="1"/>
</dbReference>
<evidence type="ECO:0000256" key="2">
    <source>
        <dbReference type="SAM" id="MobiDB-lite"/>
    </source>
</evidence>
<dbReference type="InterPro" id="IPR023346">
    <property type="entry name" value="Lysozyme-like_dom_sf"/>
</dbReference>
<evidence type="ECO:0000313" key="4">
    <source>
        <dbReference type="Proteomes" id="UP000249799"/>
    </source>
</evidence>
<dbReference type="CDD" id="cd00254">
    <property type="entry name" value="LT-like"/>
    <property type="match status" value="1"/>
</dbReference>
<name>A0A2Z4FM11_9DELT</name>
<dbReference type="AlphaFoldDB" id="A0A2Z4FM11"/>
<dbReference type="InterPro" id="IPR008258">
    <property type="entry name" value="Transglycosylase_SLT_dom_1"/>
</dbReference>
<dbReference type="EMBL" id="CP030032">
    <property type="protein sequence ID" value="AWV90001.1"/>
    <property type="molecule type" value="Genomic_DNA"/>
</dbReference>
<gene>
    <name evidence="3" type="ORF">DN745_11890</name>
</gene>
<feature type="region of interest" description="Disordered" evidence="2">
    <location>
        <begin position="69"/>
        <end position="113"/>
    </location>
</feature>
<keyword evidence="4" id="KW-1185">Reference proteome</keyword>
<dbReference type="Gene3D" id="1.10.530.10">
    <property type="match status" value="1"/>
</dbReference>
<dbReference type="PANTHER" id="PTHR37423">
    <property type="entry name" value="SOLUBLE LYTIC MUREIN TRANSGLYCOSYLASE-RELATED"/>
    <property type="match status" value="1"/>
</dbReference>
<dbReference type="OrthoDB" id="9781970at2"/>
<dbReference type="SUPFAM" id="SSF53955">
    <property type="entry name" value="Lysozyme-like"/>
    <property type="match status" value="1"/>
</dbReference>
<dbReference type="PROSITE" id="PS00922">
    <property type="entry name" value="TRANSGLYCOSYLASE"/>
    <property type="match status" value="1"/>
</dbReference>
<feature type="compositionally biased region" description="Low complexity" evidence="2">
    <location>
        <begin position="71"/>
        <end position="109"/>
    </location>
</feature>
<proteinExistence type="inferred from homology"/>
<dbReference type="GO" id="GO:0016020">
    <property type="term" value="C:membrane"/>
    <property type="evidence" value="ECO:0007669"/>
    <property type="project" value="InterPro"/>
</dbReference>
<reference evidence="3 4" key="1">
    <citation type="submission" date="2018-06" db="EMBL/GenBank/DDBJ databases">
        <title>Lujinxingia sediminis gen. nov. sp. nov., a new facultative anaerobic member of the class Deltaproteobacteria, and proposal of Lujinxingaceae fam. nov.</title>
        <authorList>
            <person name="Guo L.-Y."/>
            <person name="Li C.-M."/>
            <person name="Wang S."/>
            <person name="Du Z.-J."/>
        </authorList>
    </citation>
    <scope>NUCLEOTIDE SEQUENCE [LARGE SCALE GENOMIC DNA]</scope>
    <source>
        <strain evidence="3 4">FA350</strain>
    </source>
</reference>
<dbReference type="Proteomes" id="UP000249799">
    <property type="component" value="Chromosome"/>
</dbReference>
<organism evidence="3 4">
    <name type="scientific">Bradymonas sediminis</name>
    <dbReference type="NCBI Taxonomy" id="1548548"/>
    <lineage>
        <taxon>Bacteria</taxon>
        <taxon>Deltaproteobacteria</taxon>
        <taxon>Bradymonadales</taxon>
        <taxon>Bradymonadaceae</taxon>
        <taxon>Bradymonas</taxon>
    </lineage>
</organism>
<dbReference type="InterPro" id="IPR000189">
    <property type="entry name" value="Transglyc_AS"/>
</dbReference>
<evidence type="ECO:0000256" key="1">
    <source>
        <dbReference type="ARBA" id="ARBA00007734"/>
    </source>
</evidence>
<dbReference type="PANTHER" id="PTHR37423:SF2">
    <property type="entry name" value="MEMBRANE-BOUND LYTIC MUREIN TRANSGLYCOSYLASE C"/>
    <property type="match status" value="1"/>
</dbReference>
<dbReference type="GO" id="GO:0008933">
    <property type="term" value="F:peptidoglycan lytic transglycosylase activity"/>
    <property type="evidence" value="ECO:0007669"/>
    <property type="project" value="InterPro"/>
</dbReference>